<dbReference type="AlphaFoldDB" id="A0A1R3G8G7"/>
<dbReference type="InterPro" id="IPR013083">
    <property type="entry name" value="Znf_RING/FYVE/PHD"/>
</dbReference>
<keyword evidence="9" id="KW-1185">Reference proteome</keyword>
<dbReference type="OrthoDB" id="4348522at2759"/>
<dbReference type="InterPro" id="IPR001841">
    <property type="entry name" value="Znf_RING"/>
</dbReference>
<feature type="domain" description="RING-type" evidence="7">
    <location>
        <begin position="85"/>
        <end position="127"/>
    </location>
</feature>
<evidence type="ECO:0000256" key="5">
    <source>
        <dbReference type="ARBA" id="ARBA00022833"/>
    </source>
</evidence>
<dbReference type="SUPFAM" id="SSF57850">
    <property type="entry name" value="RING/U-box"/>
    <property type="match status" value="1"/>
</dbReference>
<keyword evidence="3" id="KW-0479">Metal-binding</keyword>
<dbReference type="OMA" id="HESCIFR"/>
<dbReference type="PANTHER" id="PTHR15710:SF217">
    <property type="entry name" value="E3 UBIQUITIN-PROTEIN LIGASE RDUF2"/>
    <property type="match status" value="1"/>
</dbReference>
<evidence type="ECO:0000256" key="1">
    <source>
        <dbReference type="ARBA" id="ARBA00000900"/>
    </source>
</evidence>
<evidence type="ECO:0000256" key="3">
    <source>
        <dbReference type="ARBA" id="ARBA00022723"/>
    </source>
</evidence>
<evidence type="ECO:0000313" key="9">
    <source>
        <dbReference type="Proteomes" id="UP000188268"/>
    </source>
</evidence>
<protein>
    <recommendedName>
        <fullName evidence="2">RING-type E3 ubiquitin transferase</fullName>
        <ecNumber evidence="2">2.3.2.27</ecNumber>
    </recommendedName>
</protein>
<dbReference type="EMBL" id="AWWV01014982">
    <property type="protein sequence ID" value="OMO54388.1"/>
    <property type="molecule type" value="Genomic_DNA"/>
</dbReference>
<dbReference type="Pfam" id="PF13639">
    <property type="entry name" value="zf-RING_2"/>
    <property type="match status" value="1"/>
</dbReference>
<dbReference type="EC" id="2.3.2.27" evidence="2"/>
<proteinExistence type="predicted"/>
<evidence type="ECO:0000313" key="8">
    <source>
        <dbReference type="EMBL" id="OMO54388.1"/>
    </source>
</evidence>
<name>A0A1R3G8G7_COCAP</name>
<dbReference type="Gramene" id="OMO54388">
    <property type="protein sequence ID" value="OMO54388"/>
    <property type="gene ID" value="CCACVL1_27820"/>
</dbReference>
<dbReference type="GO" id="GO:0061630">
    <property type="term" value="F:ubiquitin protein ligase activity"/>
    <property type="evidence" value="ECO:0007669"/>
    <property type="project" value="UniProtKB-EC"/>
</dbReference>
<dbReference type="Proteomes" id="UP000188268">
    <property type="component" value="Unassembled WGS sequence"/>
</dbReference>
<evidence type="ECO:0000256" key="2">
    <source>
        <dbReference type="ARBA" id="ARBA00012483"/>
    </source>
</evidence>
<dbReference type="STRING" id="210143.A0A1R3G8G7"/>
<reference evidence="8 9" key="1">
    <citation type="submission" date="2013-09" db="EMBL/GenBank/DDBJ databases">
        <title>Corchorus capsularis genome sequencing.</title>
        <authorList>
            <person name="Alam M."/>
            <person name="Haque M.S."/>
            <person name="Islam M.S."/>
            <person name="Emdad E.M."/>
            <person name="Islam M.M."/>
            <person name="Ahmed B."/>
            <person name="Halim A."/>
            <person name="Hossen Q.M.M."/>
            <person name="Hossain M.Z."/>
            <person name="Ahmed R."/>
            <person name="Khan M.M."/>
            <person name="Islam R."/>
            <person name="Rashid M.M."/>
            <person name="Khan S.A."/>
            <person name="Rahman M.S."/>
            <person name="Alam M."/>
        </authorList>
    </citation>
    <scope>NUCLEOTIDE SEQUENCE [LARGE SCALE GENOMIC DNA]</scope>
    <source>
        <strain evidence="9">cv. CVL-1</strain>
        <tissue evidence="8">Whole seedling</tissue>
    </source>
</reference>
<dbReference type="PANTHER" id="PTHR15710">
    <property type="entry name" value="E3 UBIQUITIN-PROTEIN LIGASE PRAJA"/>
    <property type="match status" value="1"/>
</dbReference>
<evidence type="ECO:0000256" key="4">
    <source>
        <dbReference type="ARBA" id="ARBA00022771"/>
    </source>
</evidence>
<dbReference type="PROSITE" id="PS50089">
    <property type="entry name" value="ZF_RING_2"/>
    <property type="match status" value="1"/>
</dbReference>
<dbReference type="GO" id="GO:0005737">
    <property type="term" value="C:cytoplasm"/>
    <property type="evidence" value="ECO:0007669"/>
    <property type="project" value="TreeGrafter"/>
</dbReference>
<gene>
    <name evidence="8" type="ORF">CCACVL1_27820</name>
</gene>
<dbReference type="SMART" id="SM00184">
    <property type="entry name" value="RING"/>
    <property type="match status" value="1"/>
</dbReference>
<evidence type="ECO:0000256" key="6">
    <source>
        <dbReference type="PROSITE-ProRule" id="PRU00175"/>
    </source>
</evidence>
<keyword evidence="4 6" id="KW-0863">Zinc-finger</keyword>
<comment type="catalytic activity">
    <reaction evidence="1">
        <text>S-ubiquitinyl-[E2 ubiquitin-conjugating enzyme]-L-cysteine + [acceptor protein]-L-lysine = [E2 ubiquitin-conjugating enzyme]-L-cysteine + N(6)-ubiquitinyl-[acceptor protein]-L-lysine.</text>
        <dbReference type="EC" id="2.3.2.27"/>
    </reaction>
</comment>
<evidence type="ECO:0000259" key="7">
    <source>
        <dbReference type="PROSITE" id="PS50089"/>
    </source>
</evidence>
<keyword evidence="5" id="KW-0862">Zinc</keyword>
<dbReference type="GO" id="GO:0008270">
    <property type="term" value="F:zinc ion binding"/>
    <property type="evidence" value="ECO:0007669"/>
    <property type="project" value="UniProtKB-KW"/>
</dbReference>
<dbReference type="GO" id="GO:0016567">
    <property type="term" value="P:protein ubiquitination"/>
    <property type="evidence" value="ECO:0007669"/>
    <property type="project" value="TreeGrafter"/>
</dbReference>
<accession>A0A1R3G8G7</accession>
<organism evidence="8 9">
    <name type="scientific">Corchorus capsularis</name>
    <name type="common">Jute</name>
    <dbReference type="NCBI Taxonomy" id="210143"/>
    <lineage>
        <taxon>Eukaryota</taxon>
        <taxon>Viridiplantae</taxon>
        <taxon>Streptophyta</taxon>
        <taxon>Embryophyta</taxon>
        <taxon>Tracheophyta</taxon>
        <taxon>Spermatophyta</taxon>
        <taxon>Magnoliopsida</taxon>
        <taxon>eudicotyledons</taxon>
        <taxon>Gunneridae</taxon>
        <taxon>Pentapetalae</taxon>
        <taxon>rosids</taxon>
        <taxon>malvids</taxon>
        <taxon>Malvales</taxon>
        <taxon>Malvaceae</taxon>
        <taxon>Grewioideae</taxon>
        <taxon>Apeibeae</taxon>
        <taxon>Corchorus</taxon>
    </lineage>
</organism>
<sequence length="134" mass="15201">MDDDEEPTPSDPLLRSQIEATVYRYLESRGLRRRQLGDQFEEIGSSSNDDHHGMVPADESSIKNMTLNNKVIICKEEISDQQDCCAVCLEQLDSVGSEVSQMPCSHQFHTACILTWLNHSHYCPVCRYVMPTPP</sequence>
<dbReference type="Gene3D" id="3.30.40.10">
    <property type="entry name" value="Zinc/RING finger domain, C3HC4 (zinc finger)"/>
    <property type="match status" value="1"/>
</dbReference>
<comment type="caution">
    <text evidence="8">The sequence shown here is derived from an EMBL/GenBank/DDBJ whole genome shotgun (WGS) entry which is preliminary data.</text>
</comment>